<dbReference type="InterPro" id="IPR027471">
    <property type="entry name" value="YbeD-like_sf"/>
</dbReference>
<comment type="caution">
    <text evidence="3">The sequence shown here is derived from an EMBL/GenBank/DDBJ whole genome shotgun (WGS) entry which is preliminary data.</text>
</comment>
<dbReference type="Pfam" id="PF04359">
    <property type="entry name" value="DUF493"/>
    <property type="match status" value="1"/>
</dbReference>
<dbReference type="InterPro" id="IPR007454">
    <property type="entry name" value="UPF0250_YbeD-like"/>
</dbReference>
<evidence type="ECO:0000256" key="1">
    <source>
        <dbReference type="ARBA" id="ARBA00008460"/>
    </source>
</evidence>
<dbReference type="GO" id="GO:0005829">
    <property type="term" value="C:cytosol"/>
    <property type="evidence" value="ECO:0007669"/>
    <property type="project" value="TreeGrafter"/>
</dbReference>
<dbReference type="SUPFAM" id="SSF117991">
    <property type="entry name" value="YbeD/HP0495-like"/>
    <property type="match status" value="1"/>
</dbReference>
<comment type="similarity">
    <text evidence="1 2">Belongs to the UPF0250 family.</text>
</comment>
<dbReference type="EMBL" id="NVWI01000007">
    <property type="protein sequence ID" value="PCJ40884.1"/>
    <property type="molecule type" value="Genomic_DNA"/>
</dbReference>
<dbReference type="HAMAP" id="MF_00659">
    <property type="entry name" value="UPF0250"/>
    <property type="match status" value="1"/>
</dbReference>
<evidence type="ECO:0000256" key="2">
    <source>
        <dbReference type="HAMAP-Rule" id="MF_00659"/>
    </source>
</evidence>
<gene>
    <name evidence="3" type="ORF">COA71_09790</name>
</gene>
<dbReference type="AlphaFoldDB" id="A0A2A5CAG2"/>
<reference evidence="4" key="1">
    <citation type="submission" date="2017-08" db="EMBL/GenBank/DDBJ databases">
        <title>A dynamic microbial community with high functional redundancy inhabits the cold, oxic subseafloor aquifer.</title>
        <authorList>
            <person name="Tully B.J."/>
            <person name="Wheat C.G."/>
            <person name="Glazer B.T."/>
            <person name="Huber J.A."/>
        </authorList>
    </citation>
    <scope>NUCLEOTIDE SEQUENCE [LARGE SCALE GENOMIC DNA]</scope>
</reference>
<name>A0A2A5CAG2_9GAMM</name>
<organism evidence="3 4">
    <name type="scientific">SAR86 cluster bacterium</name>
    <dbReference type="NCBI Taxonomy" id="2030880"/>
    <lineage>
        <taxon>Bacteria</taxon>
        <taxon>Pseudomonadati</taxon>
        <taxon>Pseudomonadota</taxon>
        <taxon>Gammaproteobacteria</taxon>
        <taxon>SAR86 cluster</taxon>
    </lineage>
</organism>
<sequence length="93" mass="10543">MDTNHIDEDSIKIEFPCDYPVKVMGKNVGDFSDTVLEIIRRHAPDLKDENISFRPSRNKNYLAVNVIIYATGTQQLQALFDDLKASGRVSMVL</sequence>
<evidence type="ECO:0000313" key="4">
    <source>
        <dbReference type="Proteomes" id="UP000228987"/>
    </source>
</evidence>
<accession>A0A2A5CAG2</accession>
<dbReference type="PANTHER" id="PTHR38036:SF1">
    <property type="entry name" value="UPF0250 PROTEIN YBED"/>
    <property type="match status" value="1"/>
</dbReference>
<dbReference type="PANTHER" id="PTHR38036">
    <property type="entry name" value="UPF0250 PROTEIN YBED"/>
    <property type="match status" value="1"/>
</dbReference>
<protein>
    <recommendedName>
        <fullName evidence="2">UPF0250 protein COA71_09790</fullName>
    </recommendedName>
</protein>
<dbReference type="Gene3D" id="3.30.70.260">
    <property type="match status" value="1"/>
</dbReference>
<proteinExistence type="inferred from homology"/>
<evidence type="ECO:0000313" key="3">
    <source>
        <dbReference type="EMBL" id="PCJ40884.1"/>
    </source>
</evidence>
<dbReference type="Proteomes" id="UP000228987">
    <property type="component" value="Unassembled WGS sequence"/>
</dbReference>